<dbReference type="EMBL" id="JH767555">
    <property type="protein sequence ID" value="EON61419.1"/>
    <property type="molecule type" value="Genomic_DNA"/>
</dbReference>
<accession>R7YHY0</accession>
<protein>
    <submittedName>
        <fullName evidence="1">Uncharacterized protein</fullName>
    </submittedName>
</protein>
<name>R7YHY0_CONA1</name>
<evidence type="ECO:0000313" key="1">
    <source>
        <dbReference type="EMBL" id="EON61419.1"/>
    </source>
</evidence>
<reference evidence="2" key="1">
    <citation type="submission" date="2012-06" db="EMBL/GenBank/DDBJ databases">
        <title>The genome sequence of Coniosporium apollinis CBS 100218.</title>
        <authorList>
            <consortium name="The Broad Institute Genome Sequencing Platform"/>
            <person name="Cuomo C."/>
            <person name="Gorbushina A."/>
            <person name="Noack S."/>
            <person name="Walker B."/>
            <person name="Young S.K."/>
            <person name="Zeng Q."/>
            <person name="Gargeya S."/>
            <person name="Fitzgerald M."/>
            <person name="Haas B."/>
            <person name="Abouelleil A."/>
            <person name="Alvarado L."/>
            <person name="Arachchi H.M."/>
            <person name="Berlin A.M."/>
            <person name="Chapman S.B."/>
            <person name="Goldberg J."/>
            <person name="Griggs A."/>
            <person name="Gujja S."/>
            <person name="Hansen M."/>
            <person name="Howarth C."/>
            <person name="Imamovic A."/>
            <person name="Larimer J."/>
            <person name="McCowan C."/>
            <person name="Montmayeur A."/>
            <person name="Murphy C."/>
            <person name="Neiman D."/>
            <person name="Pearson M."/>
            <person name="Priest M."/>
            <person name="Roberts A."/>
            <person name="Saif S."/>
            <person name="Shea T."/>
            <person name="Sisk P."/>
            <person name="Sykes S."/>
            <person name="Wortman J."/>
            <person name="Nusbaum C."/>
            <person name="Birren B."/>
        </authorList>
    </citation>
    <scope>NUCLEOTIDE SEQUENCE [LARGE SCALE GENOMIC DNA]</scope>
    <source>
        <strain evidence="2">CBS 100218</strain>
    </source>
</reference>
<dbReference type="GeneID" id="19897945"/>
<gene>
    <name evidence="1" type="ORF">W97_00634</name>
</gene>
<proteinExistence type="predicted"/>
<sequence>MLRGSENFVVDNVFTEEHSDFARSDLGERQLLGIPGTVINTVNQVLEAAINPIGQISSILSAVGADATNAAGLFQDTLDAIDAALPTATLTSIEDASIISQGVTNVVEAIFDGTATNFFENAVRLAENSLGPRELGEVLETYSTGINSENNINTVEPAQPVFPRKSADDAPYSRAESSFRGAIYITNTFTYGQKPPVILVPGTGSKGGVAFTTSYIELLEGVD</sequence>
<dbReference type="OrthoDB" id="4605274at2759"/>
<keyword evidence="2" id="KW-1185">Reference proteome</keyword>
<dbReference type="Proteomes" id="UP000016924">
    <property type="component" value="Unassembled WGS sequence"/>
</dbReference>
<dbReference type="PANTHER" id="PTHR37574:SF1">
    <property type="entry name" value="LIPASE B"/>
    <property type="match status" value="1"/>
</dbReference>
<dbReference type="InterPro" id="IPR053228">
    <property type="entry name" value="Stereospecific_Lipase"/>
</dbReference>
<organism evidence="1 2">
    <name type="scientific">Coniosporium apollinis (strain CBS 100218)</name>
    <name type="common">Rock-inhabiting black yeast</name>
    <dbReference type="NCBI Taxonomy" id="1168221"/>
    <lineage>
        <taxon>Eukaryota</taxon>
        <taxon>Fungi</taxon>
        <taxon>Dikarya</taxon>
        <taxon>Ascomycota</taxon>
        <taxon>Pezizomycotina</taxon>
        <taxon>Dothideomycetes</taxon>
        <taxon>Dothideomycetes incertae sedis</taxon>
        <taxon>Coniosporium</taxon>
    </lineage>
</organism>
<dbReference type="STRING" id="1168221.R7YHY0"/>
<evidence type="ECO:0000313" key="2">
    <source>
        <dbReference type="Proteomes" id="UP000016924"/>
    </source>
</evidence>
<dbReference type="RefSeq" id="XP_007776736.1">
    <property type="nucleotide sequence ID" value="XM_007778546.1"/>
</dbReference>
<dbReference type="Gene3D" id="3.40.50.1820">
    <property type="entry name" value="alpha/beta hydrolase"/>
    <property type="match status" value="1"/>
</dbReference>
<dbReference type="InterPro" id="IPR029058">
    <property type="entry name" value="AB_hydrolase_fold"/>
</dbReference>
<dbReference type="AlphaFoldDB" id="R7YHY0"/>
<dbReference type="HOGENOM" id="CLU_1240061_0_0_1"/>
<dbReference type="PANTHER" id="PTHR37574">
    <property type="entry name" value="LIPASE B"/>
    <property type="match status" value="1"/>
</dbReference>